<feature type="region of interest" description="Disordered" evidence="2">
    <location>
        <begin position="118"/>
        <end position="141"/>
    </location>
</feature>
<dbReference type="PANTHER" id="PTHR33820">
    <property type="entry name" value="COILED-COIL DOMAIN-CONTAINING PROTEIN 17"/>
    <property type="match status" value="1"/>
</dbReference>
<evidence type="ECO:0000256" key="2">
    <source>
        <dbReference type="SAM" id="MobiDB-lite"/>
    </source>
</evidence>
<dbReference type="InterPro" id="IPR038800">
    <property type="entry name" value="CCDC17"/>
</dbReference>
<keyword evidence="4" id="KW-1185">Reference proteome</keyword>
<feature type="coiled-coil region" evidence="1">
    <location>
        <begin position="151"/>
        <end position="218"/>
    </location>
</feature>
<reference evidence="3" key="1">
    <citation type="submission" date="2023-07" db="EMBL/GenBank/DDBJ databases">
        <title>Chromosome-level Genome Assembly of Striped Snakehead (Channa striata).</title>
        <authorList>
            <person name="Liu H."/>
        </authorList>
    </citation>
    <scope>NUCLEOTIDE SEQUENCE</scope>
    <source>
        <strain evidence="3">Gz</strain>
        <tissue evidence="3">Muscle</tissue>
    </source>
</reference>
<dbReference type="EMBL" id="JAUPFM010000012">
    <property type="protein sequence ID" value="KAK2835200.1"/>
    <property type="molecule type" value="Genomic_DNA"/>
</dbReference>
<dbReference type="PANTHER" id="PTHR33820:SF4">
    <property type="entry name" value="COILED-COIL DOMAIN-CONTAINING PROTEIN 17"/>
    <property type="match status" value="1"/>
</dbReference>
<gene>
    <name evidence="3" type="ORF">Q5P01_015684</name>
</gene>
<evidence type="ECO:0000313" key="4">
    <source>
        <dbReference type="Proteomes" id="UP001187415"/>
    </source>
</evidence>
<sequence>MEKALICADCNMVFRSAGLLGKHKALFCIGSEVGDLRVQRHGSEGVPRNSGGGIDPREARSPELVQMRGQQRSHVRMRGVDAEPKSGRNENKPATGQTNSAALQNLTKEFHKLRTSIEENMSRWSKRSTDTEESGRQLGHSERLQQMREMATLHERQLALIRVQHQQLEQQRDELTHQVSALSEQSNTTHLEHLLLELREQEERNEETLQQLSEHLRALHLQQASVPADQPEPHKNEKMHVVDSKLVSSVDGPLSNQIKALRHAYMQSGGSDPAIVAHMIDLQAEAQSLERNHQQQPPWTGRRVKPPRRGPSWELLAVEQENQRLEEEILRMQLARGKHRNYEAATTELDLIQQENLQQIISLRAEMERSKEALRPDGWHRPPLHKLQTKTHPTLMSSPFERAIMDPLSDLGPAPYDPAAGFVVFFDLVMGVDVSQRALCLVAALYSEGHEVRSLTLMSPVRCLLGGSVPNAHKHRNYALFAVKQPVPRIQPSASLCLVVEVQAAKDLDVSNQEVLKLVSCGWTQLELFDQHNQLRSGFWKVPVRSLPVRPSLSIAQLNSIPQVGNMELCVRLVNGRDEDAQTAAKPDLITAGRYKYPAVVSSLSAYGNQAVPALAPQSNSSHRCFSLIAKTLRP</sequence>
<comment type="caution">
    <text evidence="3">The sequence shown here is derived from an EMBL/GenBank/DDBJ whole genome shotgun (WGS) entry which is preliminary data.</text>
</comment>
<name>A0AA88MCM8_CHASR</name>
<feature type="compositionally biased region" description="Basic and acidic residues" evidence="2">
    <location>
        <begin position="78"/>
        <end position="91"/>
    </location>
</feature>
<dbReference type="AlphaFoldDB" id="A0AA88MCM8"/>
<accession>A0AA88MCM8</accession>
<feature type="region of interest" description="Disordered" evidence="2">
    <location>
        <begin position="40"/>
        <end position="100"/>
    </location>
</feature>
<protein>
    <recommendedName>
        <fullName evidence="5">Coiled-coil domain-containing protein 17</fullName>
    </recommendedName>
</protein>
<evidence type="ECO:0008006" key="5">
    <source>
        <dbReference type="Google" id="ProtNLM"/>
    </source>
</evidence>
<keyword evidence="1" id="KW-0175">Coiled coil</keyword>
<evidence type="ECO:0000313" key="3">
    <source>
        <dbReference type="EMBL" id="KAK2835200.1"/>
    </source>
</evidence>
<dbReference type="Proteomes" id="UP001187415">
    <property type="component" value="Unassembled WGS sequence"/>
</dbReference>
<proteinExistence type="predicted"/>
<feature type="region of interest" description="Disordered" evidence="2">
    <location>
        <begin position="289"/>
        <end position="308"/>
    </location>
</feature>
<organism evidence="3 4">
    <name type="scientific">Channa striata</name>
    <name type="common">Snakehead murrel</name>
    <name type="synonym">Ophicephalus striatus</name>
    <dbReference type="NCBI Taxonomy" id="64152"/>
    <lineage>
        <taxon>Eukaryota</taxon>
        <taxon>Metazoa</taxon>
        <taxon>Chordata</taxon>
        <taxon>Craniata</taxon>
        <taxon>Vertebrata</taxon>
        <taxon>Euteleostomi</taxon>
        <taxon>Actinopterygii</taxon>
        <taxon>Neopterygii</taxon>
        <taxon>Teleostei</taxon>
        <taxon>Neoteleostei</taxon>
        <taxon>Acanthomorphata</taxon>
        <taxon>Anabantaria</taxon>
        <taxon>Anabantiformes</taxon>
        <taxon>Channoidei</taxon>
        <taxon>Channidae</taxon>
        <taxon>Channa</taxon>
    </lineage>
</organism>
<evidence type="ECO:0000256" key="1">
    <source>
        <dbReference type="SAM" id="Coils"/>
    </source>
</evidence>